<comment type="caution">
    <text evidence="2">The sequence shown here is derived from an EMBL/GenBank/DDBJ whole genome shotgun (WGS) entry which is preliminary data.</text>
</comment>
<feature type="compositionally biased region" description="Polar residues" evidence="1">
    <location>
        <begin position="1"/>
        <end position="21"/>
    </location>
</feature>
<reference evidence="2" key="1">
    <citation type="submission" date="2020-08" db="EMBL/GenBank/DDBJ databases">
        <title>Genome sequencing and assembly of the red palm weevil Rhynchophorus ferrugineus.</title>
        <authorList>
            <person name="Dias G.B."/>
            <person name="Bergman C.M."/>
            <person name="Manee M."/>
        </authorList>
    </citation>
    <scope>NUCLEOTIDE SEQUENCE</scope>
    <source>
        <strain evidence="2">AA-2017</strain>
        <tissue evidence="2">Whole larva</tissue>
    </source>
</reference>
<accession>A0A834HXS9</accession>
<evidence type="ECO:0000313" key="2">
    <source>
        <dbReference type="EMBL" id="KAF7268717.1"/>
    </source>
</evidence>
<dbReference type="EMBL" id="JAACXV010014303">
    <property type="protein sequence ID" value="KAF7268717.1"/>
    <property type="molecule type" value="Genomic_DNA"/>
</dbReference>
<organism evidence="2 3">
    <name type="scientific">Rhynchophorus ferrugineus</name>
    <name type="common">Red palm weevil</name>
    <name type="synonym">Curculio ferrugineus</name>
    <dbReference type="NCBI Taxonomy" id="354439"/>
    <lineage>
        <taxon>Eukaryota</taxon>
        <taxon>Metazoa</taxon>
        <taxon>Ecdysozoa</taxon>
        <taxon>Arthropoda</taxon>
        <taxon>Hexapoda</taxon>
        <taxon>Insecta</taxon>
        <taxon>Pterygota</taxon>
        <taxon>Neoptera</taxon>
        <taxon>Endopterygota</taxon>
        <taxon>Coleoptera</taxon>
        <taxon>Polyphaga</taxon>
        <taxon>Cucujiformia</taxon>
        <taxon>Curculionidae</taxon>
        <taxon>Dryophthorinae</taxon>
        <taxon>Rhynchophorus</taxon>
    </lineage>
</organism>
<evidence type="ECO:0000313" key="3">
    <source>
        <dbReference type="Proteomes" id="UP000625711"/>
    </source>
</evidence>
<feature type="compositionally biased region" description="Basic and acidic residues" evidence="1">
    <location>
        <begin position="49"/>
        <end position="60"/>
    </location>
</feature>
<dbReference type="AlphaFoldDB" id="A0A834HXS9"/>
<protein>
    <submittedName>
        <fullName evidence="2">Uncharacterized protein</fullName>
    </submittedName>
</protein>
<name>A0A834HXS9_RHYFE</name>
<proteinExistence type="predicted"/>
<sequence length="78" mass="8585">MKTFAHQTSEQQANGVASTNKRNADSGRRLSFVLEAGANHGGGPLASIRRRDARGGGTREHRAHQEHRSVPKMAKYQF</sequence>
<dbReference type="Proteomes" id="UP000625711">
    <property type="component" value="Unassembled WGS sequence"/>
</dbReference>
<gene>
    <name evidence="2" type="ORF">GWI33_018197</name>
</gene>
<feature type="region of interest" description="Disordered" evidence="1">
    <location>
        <begin position="1"/>
        <end position="78"/>
    </location>
</feature>
<keyword evidence="3" id="KW-1185">Reference proteome</keyword>
<evidence type="ECO:0000256" key="1">
    <source>
        <dbReference type="SAM" id="MobiDB-lite"/>
    </source>
</evidence>